<keyword evidence="1" id="KW-1133">Transmembrane helix</keyword>
<comment type="caution">
    <text evidence="5">The sequence shown here is derived from an EMBL/GenBank/DDBJ whole genome shotgun (WGS) entry which is preliminary data.</text>
</comment>
<proteinExistence type="predicted"/>
<dbReference type="EMBL" id="VLTL01000025">
    <property type="protein sequence ID" value="KAA0169162.1"/>
    <property type="molecule type" value="Genomic_DNA"/>
</dbReference>
<evidence type="ECO:0000313" key="2">
    <source>
        <dbReference type="EMBL" id="KAA0151928.1"/>
    </source>
</evidence>
<keyword evidence="1" id="KW-0812">Transmembrane</keyword>
<reference evidence="6 7" key="1">
    <citation type="submission" date="2019-07" db="EMBL/GenBank/DDBJ databases">
        <title>Genomes of Cafeteria roenbergensis.</title>
        <authorList>
            <person name="Fischer M.G."/>
            <person name="Hackl T."/>
            <person name="Roman M."/>
        </authorList>
    </citation>
    <scope>NUCLEOTIDE SEQUENCE [LARGE SCALE GENOMIC DNA]</scope>
    <source>
        <strain evidence="2 7">BVI</strain>
        <strain evidence="3 9">Cflag</strain>
        <strain evidence="5 6">E4-10P</strain>
        <strain evidence="4 8">RCC970-E3</strain>
    </source>
</reference>
<accession>A0A5A8ECC3</accession>
<evidence type="ECO:0000313" key="5">
    <source>
        <dbReference type="EMBL" id="KAA0175189.1"/>
    </source>
</evidence>
<feature type="transmembrane region" description="Helical" evidence="1">
    <location>
        <begin position="73"/>
        <end position="98"/>
    </location>
</feature>
<dbReference type="Proteomes" id="UP000324907">
    <property type="component" value="Unassembled WGS sequence"/>
</dbReference>
<dbReference type="EMBL" id="VLTM01000016">
    <property type="protein sequence ID" value="KAA0164692.1"/>
    <property type="molecule type" value="Genomic_DNA"/>
</dbReference>
<evidence type="ECO:0000313" key="7">
    <source>
        <dbReference type="Proteomes" id="UP000323011"/>
    </source>
</evidence>
<keyword evidence="1" id="KW-0472">Membrane</keyword>
<evidence type="ECO:0000313" key="6">
    <source>
        <dbReference type="Proteomes" id="UP000322899"/>
    </source>
</evidence>
<name>A0A5A8ECC3_CAFRO</name>
<dbReference type="EMBL" id="VLTO01000015">
    <property type="protein sequence ID" value="KAA0175189.1"/>
    <property type="molecule type" value="Genomic_DNA"/>
</dbReference>
<dbReference type="Proteomes" id="UP000323011">
    <property type="component" value="Unassembled WGS sequence"/>
</dbReference>
<gene>
    <name evidence="5" type="ORF">FNF27_03197</name>
    <name evidence="4" type="ORF">FNF28_02288</name>
    <name evidence="2" type="ORF">FNF29_04334</name>
    <name evidence="3" type="ORF">FNF31_02230</name>
</gene>
<dbReference type="AlphaFoldDB" id="A0A5A8ECC3"/>
<evidence type="ECO:0000256" key="1">
    <source>
        <dbReference type="SAM" id="Phobius"/>
    </source>
</evidence>
<sequence>MAAAARSATVRVTSAVTGRRAMSTNLVKDMGGAIAPLVNAPNSLKQNQAFFQAPGVGTIDVHPTFTKGPQDGLVMPIVLGAVSVLSLTLGGAAFADLLTGSNKKPLE</sequence>
<evidence type="ECO:0000313" key="8">
    <source>
        <dbReference type="Proteomes" id="UP000324907"/>
    </source>
</evidence>
<evidence type="ECO:0000313" key="3">
    <source>
        <dbReference type="EMBL" id="KAA0164692.1"/>
    </source>
</evidence>
<evidence type="ECO:0000313" key="9">
    <source>
        <dbReference type="Proteomes" id="UP000325113"/>
    </source>
</evidence>
<organism evidence="5 6">
    <name type="scientific">Cafeteria roenbergensis</name>
    <name type="common">Marine flagellate</name>
    <dbReference type="NCBI Taxonomy" id="33653"/>
    <lineage>
        <taxon>Eukaryota</taxon>
        <taxon>Sar</taxon>
        <taxon>Stramenopiles</taxon>
        <taxon>Bigyra</taxon>
        <taxon>Opalozoa</taxon>
        <taxon>Bicosoecida</taxon>
        <taxon>Cafeteriaceae</taxon>
        <taxon>Cafeteria</taxon>
    </lineage>
</organism>
<dbReference type="EMBL" id="VLTN01000024">
    <property type="protein sequence ID" value="KAA0151928.1"/>
    <property type="molecule type" value="Genomic_DNA"/>
</dbReference>
<keyword evidence="7" id="KW-1185">Reference proteome</keyword>
<dbReference type="Proteomes" id="UP000325113">
    <property type="component" value="Unassembled WGS sequence"/>
</dbReference>
<dbReference type="Proteomes" id="UP000322899">
    <property type="component" value="Unassembled WGS sequence"/>
</dbReference>
<evidence type="ECO:0000313" key="4">
    <source>
        <dbReference type="EMBL" id="KAA0169162.1"/>
    </source>
</evidence>
<protein>
    <submittedName>
        <fullName evidence="5">Uncharacterized protein</fullName>
    </submittedName>
</protein>